<evidence type="ECO:0000313" key="6">
    <source>
        <dbReference type="EMBL" id="MFC6893828.1"/>
    </source>
</evidence>
<keyword evidence="3 5" id="KW-1133">Transmembrane helix</keyword>
<dbReference type="EMBL" id="JBHSXL010000013">
    <property type="protein sequence ID" value="MFC6893828.1"/>
    <property type="molecule type" value="Genomic_DNA"/>
</dbReference>
<comment type="subcellular location">
    <subcellularLocation>
        <location evidence="1">Membrane</location>
        <topology evidence="1">Multi-pass membrane protein</topology>
    </subcellularLocation>
</comment>
<sequence length="148" mass="15494">MIPEITTIPLQFDAPLAGEIFLIARVLFGGLMVFMGINHFLDAESMAGYAEMKGVPAPSLSVVLSGGLLVVAGAGIALGAYPVLAAGALVVFLLVTTPVMHDFWAVPEDQKQSEMTSFLKNVQLIAASLAFLGLAAVEWPYAVGVGFL</sequence>
<evidence type="ECO:0000256" key="5">
    <source>
        <dbReference type="SAM" id="Phobius"/>
    </source>
</evidence>
<dbReference type="AlphaFoldDB" id="A0ABD5UXG4"/>
<feature type="transmembrane region" description="Helical" evidence="5">
    <location>
        <begin position="62"/>
        <end position="81"/>
    </location>
</feature>
<dbReference type="Pfam" id="PF07681">
    <property type="entry name" value="DoxX"/>
    <property type="match status" value="1"/>
</dbReference>
<evidence type="ECO:0000313" key="7">
    <source>
        <dbReference type="Proteomes" id="UP001596296"/>
    </source>
</evidence>
<keyword evidence="4 5" id="KW-0472">Membrane</keyword>
<evidence type="ECO:0000256" key="3">
    <source>
        <dbReference type="ARBA" id="ARBA00022989"/>
    </source>
</evidence>
<comment type="caution">
    <text evidence="6">The sequence shown here is derived from an EMBL/GenBank/DDBJ whole genome shotgun (WGS) entry which is preliminary data.</text>
</comment>
<feature type="transmembrane region" description="Helical" evidence="5">
    <location>
        <begin position="118"/>
        <end position="142"/>
    </location>
</feature>
<evidence type="ECO:0000256" key="2">
    <source>
        <dbReference type="ARBA" id="ARBA00022692"/>
    </source>
</evidence>
<dbReference type="InterPro" id="IPR032808">
    <property type="entry name" value="DoxX"/>
</dbReference>
<organism evidence="6 7">
    <name type="scientific">Halopenitus salinus</name>
    <dbReference type="NCBI Taxonomy" id="1198295"/>
    <lineage>
        <taxon>Archaea</taxon>
        <taxon>Methanobacteriati</taxon>
        <taxon>Methanobacteriota</taxon>
        <taxon>Stenosarchaea group</taxon>
        <taxon>Halobacteria</taxon>
        <taxon>Halobacteriales</taxon>
        <taxon>Haloferacaceae</taxon>
        <taxon>Halopenitus</taxon>
    </lineage>
</organism>
<feature type="transmembrane region" description="Helical" evidence="5">
    <location>
        <begin position="20"/>
        <end position="41"/>
    </location>
</feature>
<reference evidence="6 7" key="1">
    <citation type="journal article" date="2019" name="Int. J. Syst. Evol. Microbiol.">
        <title>The Global Catalogue of Microorganisms (GCM) 10K type strain sequencing project: providing services to taxonomists for standard genome sequencing and annotation.</title>
        <authorList>
            <consortium name="The Broad Institute Genomics Platform"/>
            <consortium name="The Broad Institute Genome Sequencing Center for Infectious Disease"/>
            <person name="Wu L."/>
            <person name="Ma J."/>
        </authorList>
    </citation>
    <scope>NUCLEOTIDE SEQUENCE [LARGE SCALE GENOMIC DNA]</scope>
    <source>
        <strain evidence="6 7">SKJ47</strain>
    </source>
</reference>
<evidence type="ECO:0000256" key="1">
    <source>
        <dbReference type="ARBA" id="ARBA00004141"/>
    </source>
</evidence>
<dbReference type="RefSeq" id="WP_379746335.1">
    <property type="nucleotide sequence ID" value="NZ_JBHSVN010000001.1"/>
</dbReference>
<dbReference type="Proteomes" id="UP001596296">
    <property type="component" value="Unassembled WGS sequence"/>
</dbReference>
<dbReference type="GO" id="GO:0016020">
    <property type="term" value="C:membrane"/>
    <property type="evidence" value="ECO:0007669"/>
    <property type="project" value="UniProtKB-SubCell"/>
</dbReference>
<keyword evidence="7" id="KW-1185">Reference proteome</keyword>
<proteinExistence type="predicted"/>
<name>A0ABD5UXG4_9EURY</name>
<protein>
    <submittedName>
        <fullName evidence="6">DoxX family protein</fullName>
    </submittedName>
</protein>
<keyword evidence="2 5" id="KW-0812">Transmembrane</keyword>
<evidence type="ECO:0000256" key="4">
    <source>
        <dbReference type="ARBA" id="ARBA00023136"/>
    </source>
</evidence>
<feature type="transmembrane region" description="Helical" evidence="5">
    <location>
        <begin position="87"/>
        <end position="106"/>
    </location>
</feature>
<gene>
    <name evidence="6" type="ORF">ACFQE9_14620</name>
</gene>
<accession>A0ABD5UXG4</accession>